<dbReference type="RefSeq" id="WP_185903993.1">
    <property type="nucleotide sequence ID" value="NZ_JACMSE010000001.1"/>
</dbReference>
<gene>
    <name evidence="2" type="ORF">H7313_01170</name>
</gene>
<dbReference type="PANTHER" id="PTHR38590:SF1">
    <property type="entry name" value="BLL0828 PROTEIN"/>
    <property type="match status" value="1"/>
</dbReference>
<dbReference type="Pfam" id="PF04480">
    <property type="entry name" value="DUF559"/>
    <property type="match status" value="1"/>
</dbReference>
<dbReference type="Proteomes" id="UP000587396">
    <property type="component" value="Unassembled WGS sequence"/>
</dbReference>
<dbReference type="InterPro" id="IPR047216">
    <property type="entry name" value="Endonuclease_DUF559_bact"/>
</dbReference>
<dbReference type="EMBL" id="JACMSE010000001">
    <property type="protein sequence ID" value="MBC2887975.1"/>
    <property type="molecule type" value="Genomic_DNA"/>
</dbReference>
<sequence length="133" mass="16181">MNRAERSRLAEHARFMRRNMAAAEKKLWYQFLCDYPIRFSSQIIVGPYIVDFLSRKIRLSIELDGSQHYEESQRKYDEVRTTYLEMEGIKELRFPNSYIWDNFEGVCECIHQEVQKRRNDLWTIPLQLVKNKR</sequence>
<comment type="caution">
    <text evidence="2">The sequence shown here is derived from an EMBL/GenBank/DDBJ whole genome shotgun (WGS) entry which is preliminary data.</text>
</comment>
<accession>A0A842JDJ9</accession>
<evidence type="ECO:0000313" key="2">
    <source>
        <dbReference type="EMBL" id="MBC2887975.1"/>
    </source>
</evidence>
<proteinExistence type="predicted"/>
<dbReference type="Gene3D" id="3.40.960.10">
    <property type="entry name" value="VSR Endonuclease"/>
    <property type="match status" value="1"/>
</dbReference>
<dbReference type="PANTHER" id="PTHR38590">
    <property type="entry name" value="BLL0828 PROTEIN"/>
    <property type="match status" value="1"/>
</dbReference>
<protein>
    <submittedName>
        <fullName evidence="2">DUF559 domain-containing protein</fullName>
    </submittedName>
</protein>
<dbReference type="InterPro" id="IPR011335">
    <property type="entry name" value="Restrct_endonuc-II-like"/>
</dbReference>
<organism evidence="2 3">
    <name type="scientific">Gordonibacter massiliensis</name>
    <name type="common">ex Traore et al. 2017</name>
    <dbReference type="NCBI Taxonomy" id="1841863"/>
    <lineage>
        <taxon>Bacteria</taxon>
        <taxon>Bacillati</taxon>
        <taxon>Actinomycetota</taxon>
        <taxon>Coriobacteriia</taxon>
        <taxon>Eggerthellales</taxon>
        <taxon>Eggerthellaceae</taxon>
        <taxon>Gordonibacter</taxon>
    </lineage>
</organism>
<dbReference type="SUPFAM" id="SSF52980">
    <property type="entry name" value="Restriction endonuclease-like"/>
    <property type="match status" value="1"/>
</dbReference>
<feature type="domain" description="DUF559" evidence="1">
    <location>
        <begin position="8"/>
        <end position="114"/>
    </location>
</feature>
<dbReference type="InterPro" id="IPR007569">
    <property type="entry name" value="DUF559"/>
</dbReference>
<evidence type="ECO:0000313" key="3">
    <source>
        <dbReference type="Proteomes" id="UP000587396"/>
    </source>
</evidence>
<dbReference type="AlphaFoldDB" id="A0A842JDJ9"/>
<name>A0A842JDJ9_9ACTN</name>
<reference evidence="2 3" key="1">
    <citation type="submission" date="2020-08" db="EMBL/GenBank/DDBJ databases">
        <authorList>
            <person name="Liu C."/>
            <person name="Sun Q."/>
        </authorList>
    </citation>
    <scope>NUCLEOTIDE SEQUENCE [LARGE SCALE GENOMIC DNA]</scope>
    <source>
        <strain evidence="2 3">N22</strain>
    </source>
</reference>
<evidence type="ECO:0000259" key="1">
    <source>
        <dbReference type="Pfam" id="PF04480"/>
    </source>
</evidence>
<keyword evidence="3" id="KW-1185">Reference proteome</keyword>
<dbReference type="CDD" id="cd01038">
    <property type="entry name" value="Endonuclease_DUF559"/>
    <property type="match status" value="1"/>
</dbReference>